<reference evidence="2" key="2">
    <citation type="submission" date="2020-09" db="EMBL/GenBank/DDBJ databases">
        <authorList>
            <person name="Sun Q."/>
            <person name="Ohkuma M."/>
        </authorList>
    </citation>
    <scope>NUCLEOTIDE SEQUENCE</scope>
    <source>
        <strain evidence="2">JCM 30078</strain>
    </source>
</reference>
<gene>
    <name evidence="2" type="ORF">GCM10009304_26790</name>
</gene>
<name>A0A917PYG0_9PSED</name>
<evidence type="ECO:0008006" key="4">
    <source>
        <dbReference type="Google" id="ProtNLM"/>
    </source>
</evidence>
<evidence type="ECO:0000313" key="2">
    <source>
        <dbReference type="EMBL" id="GGJ99615.1"/>
    </source>
</evidence>
<dbReference type="Proteomes" id="UP000635983">
    <property type="component" value="Unassembled WGS sequence"/>
</dbReference>
<dbReference type="PROSITE" id="PS51257">
    <property type="entry name" value="PROKAR_LIPOPROTEIN"/>
    <property type="match status" value="1"/>
</dbReference>
<feature type="signal peptide" evidence="1">
    <location>
        <begin position="1"/>
        <end position="17"/>
    </location>
</feature>
<dbReference type="RefSeq" id="WP_188983735.1">
    <property type="nucleotide sequence ID" value="NZ_BMPO01000005.1"/>
</dbReference>
<organism evidence="2 3">
    <name type="scientific">Pseudomonas matsuisoli</name>
    <dbReference type="NCBI Taxonomy" id="1515666"/>
    <lineage>
        <taxon>Bacteria</taxon>
        <taxon>Pseudomonadati</taxon>
        <taxon>Pseudomonadota</taxon>
        <taxon>Gammaproteobacteria</taxon>
        <taxon>Pseudomonadales</taxon>
        <taxon>Pseudomonadaceae</taxon>
        <taxon>Pseudomonas</taxon>
    </lineage>
</organism>
<reference evidence="2" key="1">
    <citation type="journal article" date="2014" name="Int. J. Syst. Evol. Microbiol.">
        <title>Complete genome sequence of Corynebacterium casei LMG S-19264T (=DSM 44701T), isolated from a smear-ripened cheese.</title>
        <authorList>
            <consortium name="US DOE Joint Genome Institute (JGI-PGF)"/>
            <person name="Walter F."/>
            <person name="Albersmeier A."/>
            <person name="Kalinowski J."/>
            <person name="Ruckert C."/>
        </authorList>
    </citation>
    <scope>NUCLEOTIDE SEQUENCE</scope>
    <source>
        <strain evidence="2">JCM 30078</strain>
    </source>
</reference>
<feature type="chain" id="PRO_5037712905" description="DUF2931 family protein" evidence="1">
    <location>
        <begin position="18"/>
        <end position="212"/>
    </location>
</feature>
<keyword evidence="1" id="KW-0732">Signal</keyword>
<dbReference type="EMBL" id="BMPO01000005">
    <property type="protein sequence ID" value="GGJ99615.1"/>
    <property type="molecule type" value="Genomic_DNA"/>
</dbReference>
<comment type="caution">
    <text evidence="2">The sequence shown here is derived from an EMBL/GenBank/DDBJ whole genome shotgun (WGS) entry which is preliminary data.</text>
</comment>
<dbReference type="AlphaFoldDB" id="A0A917PYG0"/>
<evidence type="ECO:0000313" key="3">
    <source>
        <dbReference type="Proteomes" id="UP000635983"/>
    </source>
</evidence>
<proteinExistence type="predicted"/>
<dbReference type="InterPro" id="IPR021326">
    <property type="entry name" value="DUF2931"/>
</dbReference>
<dbReference type="Pfam" id="PF11153">
    <property type="entry name" value="DUF2931"/>
    <property type="match status" value="1"/>
</dbReference>
<keyword evidence="3" id="KW-1185">Reference proteome</keyword>
<evidence type="ECO:0000256" key="1">
    <source>
        <dbReference type="SAM" id="SignalP"/>
    </source>
</evidence>
<protein>
    <recommendedName>
        <fullName evidence="4">DUF2931 family protein</fullName>
    </recommendedName>
</protein>
<sequence length="212" mass="23774">MKTILMGFMVFILTACAGGETRSKLPYGTWQIGLIAPRFMEVWIEGVDVIDKRGLAFERVHGGIPSYSRTVGWNGGRGGGATKPISNVDLPEIIFVRWQSLVEPQTYYARIDIPQWVRDEMVKPHRAFCNWDGKYVDNLYRETISIGMAPGGIAKAWVGGPCLEPIEIERVEAKIEKRGPSLGQTGGRYAWPDLEPESKTYIEKHGIPYGSW</sequence>
<accession>A0A917PYG0</accession>